<evidence type="ECO:0000256" key="1">
    <source>
        <dbReference type="ARBA" id="ARBA00006534"/>
    </source>
</evidence>
<keyword evidence="4" id="KW-0720">Serine protease</keyword>
<evidence type="ECO:0000313" key="6">
    <source>
        <dbReference type="EMBL" id="WJW69338.1"/>
    </source>
</evidence>
<evidence type="ECO:0000256" key="2">
    <source>
        <dbReference type="ARBA" id="ARBA00022670"/>
    </source>
</evidence>
<sequence length="228" mass="24544">MSGYILLEGGAEFGGKMAEPDKRALVLAGGFDAAVVIIPAAAAPDNNHRRAGQNGVNWFRKLGAKQVESLPIIDKSSANDPALAQQLAQARLIYLLGGFTGYLNETLMDSLCWQACVEAYRKGAVIAGSSAGAMVLCEYWYDYSKKQVVNGLGLVMGCCVLPHYNNFRREWTQSLAQLIPQTNLLGIDEVTGILSEAPNRWQVYGGGTVTVQKGEQSMVYSAGNSFSL</sequence>
<dbReference type="InterPro" id="IPR005320">
    <property type="entry name" value="Peptidase_S51"/>
</dbReference>
<evidence type="ECO:0000313" key="7">
    <source>
        <dbReference type="Proteomes" id="UP000521676"/>
    </source>
</evidence>
<dbReference type="SUPFAM" id="SSF52317">
    <property type="entry name" value="Class I glutamine amidotransferase-like"/>
    <property type="match status" value="1"/>
</dbReference>
<dbReference type="Gene3D" id="3.40.50.880">
    <property type="match status" value="1"/>
</dbReference>
<dbReference type="GO" id="GO:0006508">
    <property type="term" value="P:proteolysis"/>
    <property type="evidence" value="ECO:0007669"/>
    <property type="project" value="UniProtKB-KW"/>
</dbReference>
<dbReference type="Proteomes" id="UP001431572">
    <property type="component" value="Chromosome 2"/>
</dbReference>
<keyword evidence="3" id="KW-0378">Hydrolase</keyword>
<accession>A0A8T7M5V6</accession>
<dbReference type="PANTHER" id="PTHR36175">
    <property type="entry name" value="CYANOPHYCINASE"/>
    <property type="match status" value="1"/>
</dbReference>
<evidence type="ECO:0000313" key="5">
    <source>
        <dbReference type="EMBL" id="NWJ47426.1"/>
    </source>
</evidence>
<keyword evidence="5" id="KW-0315">Glutamine amidotransferase</keyword>
<evidence type="ECO:0000313" key="8">
    <source>
        <dbReference type="Proteomes" id="UP001431572"/>
    </source>
</evidence>
<keyword evidence="8" id="KW-1185">Reference proteome</keyword>
<dbReference type="InterPro" id="IPR029062">
    <property type="entry name" value="Class_I_gatase-like"/>
</dbReference>
<dbReference type="Pfam" id="PF03575">
    <property type="entry name" value="Peptidase_S51"/>
    <property type="match status" value="1"/>
</dbReference>
<dbReference type="EMBL" id="JACATZ010000003">
    <property type="protein sequence ID" value="NWJ47426.1"/>
    <property type="molecule type" value="Genomic_DNA"/>
</dbReference>
<protein>
    <submittedName>
        <fullName evidence="5">Type 1 glutamine amidotransferase-like domain-containing protein</fullName>
    </submittedName>
</protein>
<proteinExistence type="inferred from homology"/>
<gene>
    <name evidence="5" type="ORF">HXX08_16325</name>
    <name evidence="6" type="ORF">OZ401_002946</name>
</gene>
<keyword evidence="2" id="KW-0645">Protease</keyword>
<reference evidence="6" key="2">
    <citation type="journal article" date="2024" name="Nature">
        <title>Anoxygenic phototroph of the Chloroflexota uses a type I reaction centre.</title>
        <authorList>
            <person name="Tsuji J.M."/>
            <person name="Shaw N.A."/>
            <person name="Nagashima S."/>
            <person name="Venkiteswaran J.J."/>
            <person name="Schiff S.L."/>
            <person name="Watanabe T."/>
            <person name="Fukui M."/>
            <person name="Hanada S."/>
            <person name="Tank M."/>
            <person name="Neufeld J.D."/>
        </authorList>
    </citation>
    <scope>NUCLEOTIDE SEQUENCE</scope>
    <source>
        <strain evidence="6">L227-S17</strain>
    </source>
</reference>
<dbReference type="GO" id="GO:0008236">
    <property type="term" value="F:serine-type peptidase activity"/>
    <property type="evidence" value="ECO:0007669"/>
    <property type="project" value="UniProtKB-KW"/>
</dbReference>
<dbReference type="EMBL" id="CP128400">
    <property type="protein sequence ID" value="WJW69338.1"/>
    <property type="molecule type" value="Genomic_DNA"/>
</dbReference>
<dbReference type="AlphaFoldDB" id="A0A8T7M5V6"/>
<reference evidence="5 7" key="1">
    <citation type="submission" date="2020-06" db="EMBL/GenBank/DDBJ databases">
        <title>Anoxygenic phototrophic Chloroflexota member uses a Type I reaction center.</title>
        <authorList>
            <person name="Tsuji J.M."/>
            <person name="Shaw N.A."/>
            <person name="Nagashima S."/>
            <person name="Venkiteswaran J."/>
            <person name="Schiff S.L."/>
            <person name="Hanada S."/>
            <person name="Tank M."/>
            <person name="Neufeld J.D."/>
        </authorList>
    </citation>
    <scope>NUCLEOTIDE SEQUENCE [LARGE SCALE GENOMIC DNA]</scope>
    <source>
        <strain evidence="5">L227-S17</strain>
    </source>
</reference>
<organism evidence="5 7">
    <name type="scientific">Candidatus Chlorohelix allophototropha</name>
    <dbReference type="NCBI Taxonomy" id="3003348"/>
    <lineage>
        <taxon>Bacteria</taxon>
        <taxon>Bacillati</taxon>
        <taxon>Chloroflexota</taxon>
        <taxon>Chloroflexia</taxon>
        <taxon>Candidatus Chloroheliales</taxon>
        <taxon>Candidatus Chloroheliaceae</taxon>
        <taxon>Candidatus Chlorohelix</taxon>
    </lineage>
</organism>
<dbReference type="PANTHER" id="PTHR36175:SF1">
    <property type="entry name" value="CYANOPHYCINASE"/>
    <property type="match status" value="1"/>
</dbReference>
<evidence type="ECO:0000256" key="3">
    <source>
        <dbReference type="ARBA" id="ARBA00022801"/>
    </source>
</evidence>
<dbReference type="RefSeq" id="WP_341471227.1">
    <property type="nucleotide sequence ID" value="NZ_CP128400.1"/>
</dbReference>
<evidence type="ECO:0000256" key="4">
    <source>
        <dbReference type="ARBA" id="ARBA00022825"/>
    </source>
</evidence>
<name>A0A8T7M5V6_9CHLR</name>
<comment type="similarity">
    <text evidence="1">Belongs to the peptidase S51 family.</text>
</comment>
<dbReference type="Proteomes" id="UP000521676">
    <property type="component" value="Unassembled WGS sequence"/>
</dbReference>